<dbReference type="Proteomes" id="UP000054324">
    <property type="component" value="Unassembled WGS sequence"/>
</dbReference>
<reference evidence="1 2" key="1">
    <citation type="submission" date="2013-11" db="EMBL/GenBank/DDBJ databases">
        <title>Opisthorchis viverrini - life in the bile duct.</title>
        <authorList>
            <person name="Young N.D."/>
            <person name="Nagarajan N."/>
            <person name="Lin S.J."/>
            <person name="Korhonen P.K."/>
            <person name="Jex A.R."/>
            <person name="Hall R.S."/>
            <person name="Safavi-Hemami H."/>
            <person name="Kaewkong W."/>
            <person name="Bertrand D."/>
            <person name="Gao S."/>
            <person name="Seet Q."/>
            <person name="Wongkham S."/>
            <person name="Teh B.T."/>
            <person name="Wongkham C."/>
            <person name="Intapan P.M."/>
            <person name="Maleewong W."/>
            <person name="Yang X."/>
            <person name="Hu M."/>
            <person name="Wang Z."/>
            <person name="Hofmann A."/>
            <person name="Sternberg P.W."/>
            <person name="Tan P."/>
            <person name="Wang J."/>
            <person name="Gasser R.B."/>
        </authorList>
    </citation>
    <scope>NUCLEOTIDE SEQUENCE [LARGE SCALE GENOMIC DNA]</scope>
</reference>
<proteinExistence type="predicted"/>
<protein>
    <submittedName>
        <fullName evidence="1">Uncharacterized protein</fullName>
    </submittedName>
</protein>
<sequence length="160" mass="18314">MTYYLDILPGHHICFLISARQTKCFDHRNGQSSCLPDVTKLKTSVKDQWDIQPNGLKSTDNCIVSLGTNQRKIQIVRKPSNEKCFPQPISASFSVVVSLCCFSLQQLSFDLQRSSDYKNFSANGLKDVIKAMDLNRFLIHKLSMYLSAFCNFEIPFPKFY</sequence>
<evidence type="ECO:0000313" key="2">
    <source>
        <dbReference type="Proteomes" id="UP000054324"/>
    </source>
</evidence>
<dbReference type="GeneID" id="20316852"/>
<accession>A0A075AI43</accession>
<evidence type="ECO:0000313" key="1">
    <source>
        <dbReference type="EMBL" id="KER30984.1"/>
    </source>
</evidence>
<gene>
    <name evidence="1" type="ORF">T265_02664</name>
</gene>
<name>A0A075AI43_OPIVI</name>
<keyword evidence="2" id="KW-1185">Reference proteome</keyword>
<dbReference type="EMBL" id="KL596652">
    <property type="protein sequence ID" value="KER30984.1"/>
    <property type="molecule type" value="Genomic_DNA"/>
</dbReference>
<dbReference type="AlphaFoldDB" id="A0A075AI43"/>
<organism evidence="1 2">
    <name type="scientific">Opisthorchis viverrini</name>
    <name type="common">Southeast Asian liver fluke</name>
    <dbReference type="NCBI Taxonomy" id="6198"/>
    <lineage>
        <taxon>Eukaryota</taxon>
        <taxon>Metazoa</taxon>
        <taxon>Spiralia</taxon>
        <taxon>Lophotrochozoa</taxon>
        <taxon>Platyhelminthes</taxon>
        <taxon>Trematoda</taxon>
        <taxon>Digenea</taxon>
        <taxon>Opisthorchiida</taxon>
        <taxon>Opisthorchiata</taxon>
        <taxon>Opisthorchiidae</taxon>
        <taxon>Opisthorchis</taxon>
    </lineage>
</organism>
<dbReference type="KEGG" id="ovi:T265_02664"/>
<dbReference type="RefSeq" id="XP_009165230.1">
    <property type="nucleotide sequence ID" value="XM_009166966.1"/>
</dbReference>
<dbReference type="CTD" id="20316852"/>